<proteinExistence type="predicted"/>
<name>A0A0S3SQU7_PHAAN</name>
<reference evidence="2 3" key="1">
    <citation type="journal article" date="2015" name="Sci. Rep.">
        <title>The power of single molecule real-time sequencing technology in the de novo assembly of a eukaryotic genome.</title>
        <authorList>
            <person name="Sakai H."/>
            <person name="Naito K."/>
            <person name="Ogiso-Tanaka E."/>
            <person name="Takahashi Y."/>
            <person name="Iseki K."/>
            <person name="Muto C."/>
            <person name="Satou K."/>
            <person name="Teruya K."/>
            <person name="Shiroma A."/>
            <person name="Shimoji M."/>
            <person name="Hirano T."/>
            <person name="Itoh T."/>
            <person name="Kaga A."/>
            <person name="Tomooka N."/>
        </authorList>
    </citation>
    <scope>NUCLEOTIDE SEQUENCE [LARGE SCALE GENOMIC DNA]</scope>
    <source>
        <strain evidence="3">cv. Shumari</strain>
    </source>
</reference>
<accession>A0A0S3SQU7</accession>
<protein>
    <submittedName>
        <fullName evidence="2">Uncharacterized protein</fullName>
    </submittedName>
</protein>
<feature type="compositionally biased region" description="Basic and acidic residues" evidence="1">
    <location>
        <begin position="52"/>
        <end position="69"/>
    </location>
</feature>
<dbReference type="AlphaFoldDB" id="A0A0S3SQU7"/>
<dbReference type="EMBL" id="AP015041">
    <property type="protein sequence ID" value="BAT95202.1"/>
    <property type="molecule type" value="Genomic_DNA"/>
</dbReference>
<dbReference type="Proteomes" id="UP000291084">
    <property type="component" value="Chromosome 8"/>
</dbReference>
<evidence type="ECO:0000313" key="2">
    <source>
        <dbReference type="EMBL" id="BAT95202.1"/>
    </source>
</evidence>
<evidence type="ECO:0000313" key="3">
    <source>
        <dbReference type="Proteomes" id="UP000291084"/>
    </source>
</evidence>
<sequence>MPSPTVGDARRTVEDVRPTVEDVRPTVKDARPTVEDARSTVENARSPGSLVRPEDARSARTLVRQDARSARALVQPEDARSAGRSFVQDARQPGRSTAREEDARILWTNVQKFAYLDERSANNRTFKNWLSHFGTNVQFETKLDERFCRISAELEISRNIEFNPFIPDFTQICIIQSIYNQSNKVSSSPYLEK</sequence>
<evidence type="ECO:0000256" key="1">
    <source>
        <dbReference type="SAM" id="MobiDB-lite"/>
    </source>
</evidence>
<organism evidence="2 3">
    <name type="scientific">Vigna angularis var. angularis</name>
    <dbReference type="NCBI Taxonomy" id="157739"/>
    <lineage>
        <taxon>Eukaryota</taxon>
        <taxon>Viridiplantae</taxon>
        <taxon>Streptophyta</taxon>
        <taxon>Embryophyta</taxon>
        <taxon>Tracheophyta</taxon>
        <taxon>Spermatophyta</taxon>
        <taxon>Magnoliopsida</taxon>
        <taxon>eudicotyledons</taxon>
        <taxon>Gunneridae</taxon>
        <taxon>Pentapetalae</taxon>
        <taxon>rosids</taxon>
        <taxon>fabids</taxon>
        <taxon>Fabales</taxon>
        <taxon>Fabaceae</taxon>
        <taxon>Papilionoideae</taxon>
        <taxon>50 kb inversion clade</taxon>
        <taxon>NPAAA clade</taxon>
        <taxon>indigoferoid/millettioid clade</taxon>
        <taxon>Phaseoleae</taxon>
        <taxon>Vigna</taxon>
    </lineage>
</organism>
<feature type="compositionally biased region" description="Basic and acidic residues" evidence="1">
    <location>
        <begin position="30"/>
        <end position="39"/>
    </location>
</feature>
<gene>
    <name evidence="2" type="primary">Vigan.08G188000</name>
    <name evidence="2" type="ORF">VIGAN_08188000</name>
</gene>
<feature type="region of interest" description="Disordered" evidence="1">
    <location>
        <begin position="30"/>
        <end position="100"/>
    </location>
</feature>
<keyword evidence="3" id="KW-1185">Reference proteome</keyword>